<evidence type="ECO:0000256" key="1">
    <source>
        <dbReference type="SAM" id="MobiDB-lite"/>
    </source>
</evidence>
<gene>
    <name evidence="2" type="ORF">METZ01_LOCUS131173</name>
</gene>
<organism evidence="2">
    <name type="scientific">marine metagenome</name>
    <dbReference type="NCBI Taxonomy" id="408172"/>
    <lineage>
        <taxon>unclassified sequences</taxon>
        <taxon>metagenomes</taxon>
        <taxon>ecological metagenomes</taxon>
    </lineage>
</organism>
<dbReference type="EMBL" id="UINC01018609">
    <property type="protein sequence ID" value="SVA78319.1"/>
    <property type="molecule type" value="Genomic_DNA"/>
</dbReference>
<reference evidence="2" key="1">
    <citation type="submission" date="2018-05" db="EMBL/GenBank/DDBJ databases">
        <authorList>
            <person name="Lanie J.A."/>
            <person name="Ng W.-L."/>
            <person name="Kazmierczak K.M."/>
            <person name="Andrzejewski T.M."/>
            <person name="Davidsen T.M."/>
            <person name="Wayne K.J."/>
            <person name="Tettelin H."/>
            <person name="Glass J.I."/>
            <person name="Rusch D."/>
            <person name="Podicherti R."/>
            <person name="Tsui H.-C.T."/>
            <person name="Winkler M.E."/>
        </authorList>
    </citation>
    <scope>NUCLEOTIDE SEQUENCE</scope>
</reference>
<accession>A0A381YMX9</accession>
<name>A0A381YMX9_9ZZZZ</name>
<proteinExistence type="predicted"/>
<sequence length="32" mass="3300">MEECSNASRGCPESAVSGHLCHGIGEQNGPNQ</sequence>
<feature type="region of interest" description="Disordered" evidence="1">
    <location>
        <begin position="1"/>
        <end position="32"/>
    </location>
</feature>
<protein>
    <submittedName>
        <fullName evidence="2">Uncharacterized protein</fullName>
    </submittedName>
</protein>
<dbReference type="AlphaFoldDB" id="A0A381YMX9"/>
<evidence type="ECO:0000313" key="2">
    <source>
        <dbReference type="EMBL" id="SVA78319.1"/>
    </source>
</evidence>